<organism evidence="9 10">
    <name type="scientific">Candidatus Stercoripulliclostridium merdipullorum</name>
    <dbReference type="NCBI Taxonomy" id="2840952"/>
    <lineage>
        <taxon>Bacteria</taxon>
        <taxon>Bacillati</taxon>
        <taxon>Bacillota</taxon>
        <taxon>Clostridia</taxon>
        <taxon>Eubacteriales</taxon>
        <taxon>Candidatus Stercoripulliclostridium</taxon>
    </lineage>
</organism>
<proteinExistence type="inferred from homology"/>
<dbReference type="AlphaFoldDB" id="A0A9D1NAS1"/>
<dbReference type="InterPro" id="IPR000093">
    <property type="entry name" value="DNA_Rcmb_RecR"/>
</dbReference>
<keyword evidence="6 7" id="KW-0234">DNA repair</keyword>
<dbReference type="Pfam" id="PF02132">
    <property type="entry name" value="RecR_ZnF"/>
    <property type="match status" value="1"/>
</dbReference>
<dbReference type="HAMAP" id="MF_00017">
    <property type="entry name" value="RecR"/>
    <property type="match status" value="1"/>
</dbReference>
<dbReference type="InterPro" id="IPR023627">
    <property type="entry name" value="Rcmb_RecR"/>
</dbReference>
<gene>
    <name evidence="7 9" type="primary">recR</name>
    <name evidence="9" type="ORF">IAB14_01065</name>
</gene>
<dbReference type="Proteomes" id="UP000886891">
    <property type="component" value="Unassembled WGS sequence"/>
</dbReference>
<evidence type="ECO:0000256" key="1">
    <source>
        <dbReference type="ARBA" id="ARBA00022723"/>
    </source>
</evidence>
<comment type="function">
    <text evidence="7">May play a role in DNA repair. It seems to be involved in an RecBC-independent recombinational process of DNA repair. It may act with RecF and RecO.</text>
</comment>
<evidence type="ECO:0000256" key="2">
    <source>
        <dbReference type="ARBA" id="ARBA00022763"/>
    </source>
</evidence>
<keyword evidence="2 7" id="KW-0227">DNA damage</keyword>
<dbReference type="InterPro" id="IPR034137">
    <property type="entry name" value="TOPRIM_RecR"/>
</dbReference>
<accession>A0A9D1NAS1</accession>
<dbReference type="PANTHER" id="PTHR30446:SF0">
    <property type="entry name" value="RECOMBINATION PROTEIN RECR"/>
    <property type="match status" value="1"/>
</dbReference>
<dbReference type="InterPro" id="IPR015967">
    <property type="entry name" value="Rcmb_RecR_Znf"/>
</dbReference>
<dbReference type="Gene3D" id="1.10.8.420">
    <property type="entry name" value="RecR Domain 1"/>
    <property type="match status" value="1"/>
</dbReference>
<dbReference type="Pfam" id="PF21175">
    <property type="entry name" value="RecR_C"/>
    <property type="match status" value="1"/>
</dbReference>
<dbReference type="Gene3D" id="6.10.250.240">
    <property type="match status" value="1"/>
</dbReference>
<dbReference type="PANTHER" id="PTHR30446">
    <property type="entry name" value="RECOMBINATION PROTEIN RECR"/>
    <property type="match status" value="1"/>
</dbReference>
<dbReference type="CDD" id="cd01025">
    <property type="entry name" value="TOPRIM_recR"/>
    <property type="match status" value="1"/>
</dbReference>
<comment type="similarity">
    <text evidence="7">Belongs to the RecR family.</text>
</comment>
<evidence type="ECO:0000313" key="10">
    <source>
        <dbReference type="Proteomes" id="UP000886891"/>
    </source>
</evidence>
<evidence type="ECO:0000259" key="8">
    <source>
        <dbReference type="PROSITE" id="PS50880"/>
    </source>
</evidence>
<dbReference type="GO" id="GO:0006310">
    <property type="term" value="P:DNA recombination"/>
    <property type="evidence" value="ECO:0007669"/>
    <property type="project" value="UniProtKB-UniRule"/>
</dbReference>
<reference evidence="9" key="2">
    <citation type="journal article" date="2021" name="PeerJ">
        <title>Extensive microbial diversity within the chicken gut microbiome revealed by metagenomics and culture.</title>
        <authorList>
            <person name="Gilroy R."/>
            <person name="Ravi A."/>
            <person name="Getino M."/>
            <person name="Pursley I."/>
            <person name="Horton D.L."/>
            <person name="Alikhan N.F."/>
            <person name="Baker D."/>
            <person name="Gharbi K."/>
            <person name="Hall N."/>
            <person name="Watson M."/>
            <person name="Adriaenssens E.M."/>
            <person name="Foster-Nyarko E."/>
            <person name="Jarju S."/>
            <person name="Secka A."/>
            <person name="Antonio M."/>
            <person name="Oren A."/>
            <person name="Chaudhuri R.R."/>
            <person name="La Ragione R."/>
            <person name="Hildebrand F."/>
            <person name="Pallen M.J."/>
        </authorList>
    </citation>
    <scope>NUCLEOTIDE SEQUENCE</scope>
    <source>
        <strain evidence="9">23406</strain>
    </source>
</reference>
<feature type="domain" description="Toprim" evidence="8">
    <location>
        <begin position="77"/>
        <end position="170"/>
    </location>
</feature>
<dbReference type="NCBIfam" id="TIGR00615">
    <property type="entry name" value="recR"/>
    <property type="match status" value="1"/>
</dbReference>
<dbReference type="GO" id="GO:0008270">
    <property type="term" value="F:zinc ion binding"/>
    <property type="evidence" value="ECO:0007669"/>
    <property type="project" value="UniProtKB-KW"/>
</dbReference>
<dbReference type="SUPFAM" id="SSF111304">
    <property type="entry name" value="Recombination protein RecR"/>
    <property type="match status" value="1"/>
</dbReference>
<sequence length="193" mass="21677">MLPDELTRLIAEFRKLPSVGLKNATRYAYAVIDMDDAEFESFVTALTDAKAHIRFCKQCGDYTDQEICPRCQTADPSTICVVKEPRDITAIEKTGCYQGLYHVLHGTLDFQKGIGADRIRIKELMDRLEGVKEVIVALNPDMSGEMTAAYLGNLLRPLGIKVTRLAHGIPMGCEIEYADELTLMRALNDRKEY</sequence>
<evidence type="ECO:0000256" key="4">
    <source>
        <dbReference type="ARBA" id="ARBA00022833"/>
    </source>
</evidence>
<comment type="caution">
    <text evidence="9">The sequence shown here is derived from an EMBL/GenBank/DDBJ whole genome shotgun (WGS) entry which is preliminary data.</text>
</comment>
<keyword evidence="5 7" id="KW-0233">DNA recombination</keyword>
<keyword evidence="4 7" id="KW-0862">Zinc</keyword>
<protein>
    <recommendedName>
        <fullName evidence="7">Recombination protein RecR</fullName>
    </recommendedName>
</protein>
<keyword evidence="3 7" id="KW-0863">Zinc-finger</keyword>
<reference evidence="9" key="1">
    <citation type="submission" date="2020-10" db="EMBL/GenBank/DDBJ databases">
        <authorList>
            <person name="Gilroy R."/>
        </authorList>
    </citation>
    <scope>NUCLEOTIDE SEQUENCE</scope>
    <source>
        <strain evidence="9">23406</strain>
    </source>
</reference>
<dbReference type="GO" id="GO:0006281">
    <property type="term" value="P:DNA repair"/>
    <property type="evidence" value="ECO:0007669"/>
    <property type="project" value="UniProtKB-UniRule"/>
</dbReference>
<evidence type="ECO:0000256" key="5">
    <source>
        <dbReference type="ARBA" id="ARBA00023172"/>
    </source>
</evidence>
<dbReference type="Gene3D" id="3.40.1360.10">
    <property type="match status" value="1"/>
</dbReference>
<dbReference type="Pfam" id="PF13662">
    <property type="entry name" value="Toprim_4"/>
    <property type="match status" value="1"/>
</dbReference>
<keyword evidence="1 7" id="KW-0479">Metal-binding</keyword>
<dbReference type="EMBL" id="DVOH01000011">
    <property type="protein sequence ID" value="HIU99686.1"/>
    <property type="molecule type" value="Genomic_DNA"/>
</dbReference>
<dbReference type="GO" id="GO:0003677">
    <property type="term" value="F:DNA binding"/>
    <property type="evidence" value="ECO:0007669"/>
    <property type="project" value="UniProtKB-UniRule"/>
</dbReference>
<dbReference type="SMART" id="SM00493">
    <property type="entry name" value="TOPRIM"/>
    <property type="match status" value="1"/>
</dbReference>
<dbReference type="PROSITE" id="PS50880">
    <property type="entry name" value="TOPRIM"/>
    <property type="match status" value="1"/>
</dbReference>
<name>A0A9D1NAS1_9FIRM</name>
<evidence type="ECO:0000256" key="7">
    <source>
        <dbReference type="HAMAP-Rule" id="MF_00017"/>
    </source>
</evidence>
<dbReference type="Pfam" id="PF21176">
    <property type="entry name" value="RecR_HhH"/>
    <property type="match status" value="1"/>
</dbReference>
<feature type="zinc finger region" description="C4-type" evidence="7">
    <location>
        <begin position="56"/>
        <end position="71"/>
    </location>
</feature>
<evidence type="ECO:0000256" key="6">
    <source>
        <dbReference type="ARBA" id="ARBA00023204"/>
    </source>
</evidence>
<evidence type="ECO:0000256" key="3">
    <source>
        <dbReference type="ARBA" id="ARBA00022771"/>
    </source>
</evidence>
<dbReference type="InterPro" id="IPR006171">
    <property type="entry name" value="TOPRIM_dom"/>
</dbReference>
<evidence type="ECO:0000313" key="9">
    <source>
        <dbReference type="EMBL" id="HIU99686.1"/>
    </source>
</evidence>